<proteinExistence type="predicted"/>
<feature type="chain" id="PRO_5042486557" evidence="1">
    <location>
        <begin position="22"/>
        <end position="160"/>
    </location>
</feature>
<dbReference type="EMBL" id="CAUWAG010000004">
    <property type="protein sequence ID" value="CAJ2502625.1"/>
    <property type="molecule type" value="Genomic_DNA"/>
</dbReference>
<evidence type="ECO:0000256" key="1">
    <source>
        <dbReference type="SAM" id="SignalP"/>
    </source>
</evidence>
<keyword evidence="3" id="KW-1185">Reference proteome</keyword>
<evidence type="ECO:0000313" key="2">
    <source>
        <dbReference type="EMBL" id="CAJ2502625.1"/>
    </source>
</evidence>
<protein>
    <submittedName>
        <fullName evidence="2">Uu.00g100190.m01.CDS01</fullName>
    </submittedName>
</protein>
<name>A0AAI8VCY8_9PEZI</name>
<sequence>MLTNTSRIALAALATAIPALGATIDLQARQPNQMVAAIWSAPDADIDIAVTKVASNFAIITWDGKVVYDGTADGIKCDGKTYTISGGCFGSSRSFSCDMGDKNPKTCKSDSEGLSNVGQPETDITGGAKITSFACTTSIILERSENCEPDSTGFKVEVGE</sequence>
<gene>
    <name evidence="2" type="ORF">KHLLAP_LOCUS3093</name>
</gene>
<keyword evidence="1" id="KW-0732">Signal</keyword>
<reference evidence="2" key="1">
    <citation type="submission" date="2023-10" db="EMBL/GenBank/DDBJ databases">
        <authorList>
            <person name="Hackl T."/>
        </authorList>
    </citation>
    <scope>NUCLEOTIDE SEQUENCE</scope>
</reference>
<organism evidence="2 3">
    <name type="scientific">Anthostomella pinea</name>
    <dbReference type="NCBI Taxonomy" id="933095"/>
    <lineage>
        <taxon>Eukaryota</taxon>
        <taxon>Fungi</taxon>
        <taxon>Dikarya</taxon>
        <taxon>Ascomycota</taxon>
        <taxon>Pezizomycotina</taxon>
        <taxon>Sordariomycetes</taxon>
        <taxon>Xylariomycetidae</taxon>
        <taxon>Xylariales</taxon>
        <taxon>Xylariaceae</taxon>
        <taxon>Anthostomella</taxon>
    </lineage>
</organism>
<accession>A0AAI8VCY8</accession>
<dbReference type="AlphaFoldDB" id="A0AAI8VCY8"/>
<evidence type="ECO:0000313" key="3">
    <source>
        <dbReference type="Proteomes" id="UP001295740"/>
    </source>
</evidence>
<feature type="signal peptide" evidence="1">
    <location>
        <begin position="1"/>
        <end position="21"/>
    </location>
</feature>
<comment type="caution">
    <text evidence="2">The sequence shown here is derived from an EMBL/GenBank/DDBJ whole genome shotgun (WGS) entry which is preliminary data.</text>
</comment>
<dbReference type="Proteomes" id="UP001295740">
    <property type="component" value="Unassembled WGS sequence"/>
</dbReference>